<dbReference type="Pfam" id="PF22936">
    <property type="entry name" value="Pol_BBD"/>
    <property type="match status" value="1"/>
</dbReference>
<dbReference type="SUPFAM" id="SSF57756">
    <property type="entry name" value="Retrovirus zinc finger-like domains"/>
    <property type="match status" value="1"/>
</dbReference>
<comment type="caution">
    <text evidence="20">The sequence shown here is derived from an EMBL/GenBank/DDBJ whole genome shotgun (WGS) entry which is preliminary data.</text>
</comment>
<evidence type="ECO:0000256" key="17">
    <source>
        <dbReference type="SAM" id="MobiDB-lite"/>
    </source>
</evidence>
<evidence type="ECO:0000256" key="3">
    <source>
        <dbReference type="ARBA" id="ARBA00022670"/>
    </source>
</evidence>
<dbReference type="InterPro" id="IPR025724">
    <property type="entry name" value="GAG-pre-integrase_dom"/>
</dbReference>
<evidence type="ECO:0000256" key="16">
    <source>
        <dbReference type="PROSITE-ProRule" id="PRU00047"/>
    </source>
</evidence>
<evidence type="ECO:0000256" key="12">
    <source>
        <dbReference type="ARBA" id="ARBA00022918"/>
    </source>
</evidence>
<keyword evidence="16" id="KW-0863">Zinc-finger</keyword>
<keyword evidence="13" id="KW-0548">Nucleotidyltransferase</keyword>
<accession>A0ABQ7U2Z0</accession>
<keyword evidence="12" id="KW-0695">RNA-directed DNA polymerase</keyword>
<keyword evidence="3" id="KW-0645">Protease</keyword>
<dbReference type="InterPro" id="IPR001584">
    <property type="entry name" value="Integrase_cat-core"/>
</dbReference>
<dbReference type="InterPro" id="IPR036397">
    <property type="entry name" value="RNaseH_sf"/>
</dbReference>
<evidence type="ECO:0000256" key="1">
    <source>
        <dbReference type="ARBA" id="ARBA00002180"/>
    </source>
</evidence>
<dbReference type="InterPro" id="IPR001878">
    <property type="entry name" value="Znf_CCHC"/>
</dbReference>
<dbReference type="Gene3D" id="3.30.420.10">
    <property type="entry name" value="Ribonuclease H-like superfamily/Ribonuclease H"/>
    <property type="match status" value="1"/>
</dbReference>
<reference evidence="20 21" key="1">
    <citation type="journal article" date="2021" name="bioRxiv">
        <title>Chromosome-scale and haplotype-resolved genome assembly of a tetraploid potato cultivar.</title>
        <authorList>
            <person name="Sun H."/>
            <person name="Jiao W.-B."/>
            <person name="Krause K."/>
            <person name="Campoy J.A."/>
            <person name="Goel M."/>
            <person name="Folz-Donahue K."/>
            <person name="Kukat C."/>
            <person name="Huettel B."/>
            <person name="Schneeberger K."/>
        </authorList>
    </citation>
    <scope>NUCLEOTIDE SEQUENCE [LARGE SCALE GENOMIC DNA]</scope>
    <source>
        <strain evidence="20">SolTubOtavaFocal</strain>
        <tissue evidence="20">Leaves</tissue>
    </source>
</reference>
<dbReference type="InterPro" id="IPR054722">
    <property type="entry name" value="PolX-like_BBD"/>
</dbReference>
<feature type="compositionally biased region" description="Basic and acidic residues" evidence="17">
    <location>
        <begin position="214"/>
        <end position="228"/>
    </location>
</feature>
<keyword evidence="7" id="KW-0255">Endonuclease</keyword>
<comment type="function">
    <text evidence="1">The aspartyl protease (PR) mediates the proteolytic cleavages of the Gag and Gag-Pol polyproteins after assembly of the VLP.</text>
</comment>
<evidence type="ECO:0000256" key="6">
    <source>
        <dbReference type="ARBA" id="ARBA00022741"/>
    </source>
</evidence>
<gene>
    <name evidence="20" type="ORF">KY290_033702</name>
</gene>
<dbReference type="Proteomes" id="UP000826656">
    <property type="component" value="Unassembled WGS sequence"/>
</dbReference>
<keyword evidence="2" id="KW-1188">Viral release from host cell</keyword>
<feature type="domain" description="CCHC-type" evidence="18">
    <location>
        <begin position="264"/>
        <end position="277"/>
    </location>
</feature>
<keyword evidence="13" id="KW-0808">Transferase</keyword>
<keyword evidence="13" id="KW-0239">DNA-directed DNA polymerase</keyword>
<feature type="compositionally biased region" description="Basic residues" evidence="17">
    <location>
        <begin position="234"/>
        <end position="248"/>
    </location>
</feature>
<evidence type="ECO:0000256" key="10">
    <source>
        <dbReference type="ARBA" id="ARBA00022842"/>
    </source>
</evidence>
<dbReference type="InterPro" id="IPR036875">
    <property type="entry name" value="Znf_CCHC_sf"/>
</dbReference>
<keyword evidence="10" id="KW-0460">Magnesium</keyword>
<dbReference type="PANTHER" id="PTHR42648:SF11">
    <property type="entry name" value="TRANSPOSON TY4-P GAG-POL POLYPROTEIN"/>
    <property type="match status" value="1"/>
</dbReference>
<evidence type="ECO:0000256" key="8">
    <source>
        <dbReference type="ARBA" id="ARBA00022801"/>
    </source>
</evidence>
<dbReference type="InterPro" id="IPR039537">
    <property type="entry name" value="Retrotran_Ty1/copia-like"/>
</dbReference>
<name>A0ABQ7U2Z0_SOLTU</name>
<evidence type="ECO:0000256" key="13">
    <source>
        <dbReference type="ARBA" id="ARBA00022932"/>
    </source>
</evidence>
<evidence type="ECO:0000256" key="2">
    <source>
        <dbReference type="ARBA" id="ARBA00022612"/>
    </source>
</evidence>
<evidence type="ECO:0000256" key="15">
    <source>
        <dbReference type="ARBA" id="ARBA00023172"/>
    </source>
</evidence>
<keyword evidence="8" id="KW-0378">Hydrolase</keyword>
<evidence type="ECO:0008006" key="22">
    <source>
        <dbReference type="Google" id="ProtNLM"/>
    </source>
</evidence>
<keyword evidence="5" id="KW-0479">Metal-binding</keyword>
<evidence type="ECO:0000256" key="14">
    <source>
        <dbReference type="ARBA" id="ARBA00023113"/>
    </source>
</evidence>
<evidence type="ECO:0000256" key="7">
    <source>
        <dbReference type="ARBA" id="ARBA00022759"/>
    </source>
</evidence>
<dbReference type="Pfam" id="PF00665">
    <property type="entry name" value="rve"/>
    <property type="match status" value="1"/>
</dbReference>
<keyword evidence="14" id="KW-0917">Virion maturation</keyword>
<organism evidence="20 21">
    <name type="scientific">Solanum tuberosum</name>
    <name type="common">Potato</name>
    <dbReference type="NCBI Taxonomy" id="4113"/>
    <lineage>
        <taxon>Eukaryota</taxon>
        <taxon>Viridiplantae</taxon>
        <taxon>Streptophyta</taxon>
        <taxon>Embryophyta</taxon>
        <taxon>Tracheophyta</taxon>
        <taxon>Spermatophyta</taxon>
        <taxon>Magnoliopsida</taxon>
        <taxon>eudicotyledons</taxon>
        <taxon>Gunneridae</taxon>
        <taxon>Pentapetalae</taxon>
        <taxon>asterids</taxon>
        <taxon>lamiids</taxon>
        <taxon>Solanales</taxon>
        <taxon>Solanaceae</taxon>
        <taxon>Solanoideae</taxon>
        <taxon>Solaneae</taxon>
        <taxon>Solanum</taxon>
    </lineage>
</organism>
<proteinExistence type="predicted"/>
<dbReference type="Pfam" id="PF14223">
    <property type="entry name" value="Retrotran_gag_2"/>
    <property type="match status" value="1"/>
</dbReference>
<evidence type="ECO:0000313" key="20">
    <source>
        <dbReference type="EMBL" id="KAH0740659.1"/>
    </source>
</evidence>
<dbReference type="PROSITE" id="PS50158">
    <property type="entry name" value="ZF_CCHC"/>
    <property type="match status" value="1"/>
</dbReference>
<evidence type="ECO:0000313" key="21">
    <source>
        <dbReference type="Proteomes" id="UP000826656"/>
    </source>
</evidence>
<keyword evidence="9" id="KW-0067">ATP-binding</keyword>
<keyword evidence="6" id="KW-0547">Nucleotide-binding</keyword>
<keyword evidence="4" id="KW-0540">Nuclease</keyword>
<dbReference type="PROSITE" id="PS50994">
    <property type="entry name" value="INTEGRASE"/>
    <property type="match status" value="1"/>
</dbReference>
<keyword evidence="16" id="KW-0862">Zinc</keyword>
<evidence type="ECO:0000259" key="18">
    <source>
        <dbReference type="PROSITE" id="PS50158"/>
    </source>
</evidence>
<dbReference type="SUPFAM" id="SSF53098">
    <property type="entry name" value="Ribonuclease H-like"/>
    <property type="match status" value="1"/>
</dbReference>
<dbReference type="PANTHER" id="PTHR42648">
    <property type="entry name" value="TRANSPOSASE, PUTATIVE-RELATED"/>
    <property type="match status" value="1"/>
</dbReference>
<dbReference type="EMBL" id="JAIVGD010000026">
    <property type="protein sequence ID" value="KAH0740659.1"/>
    <property type="molecule type" value="Genomic_DNA"/>
</dbReference>
<feature type="region of interest" description="Disordered" evidence="17">
    <location>
        <begin position="214"/>
        <end position="254"/>
    </location>
</feature>
<keyword evidence="21" id="KW-1185">Reference proteome</keyword>
<evidence type="ECO:0000256" key="11">
    <source>
        <dbReference type="ARBA" id="ARBA00022908"/>
    </source>
</evidence>
<protein>
    <recommendedName>
        <fullName evidence="22">Retrovirus-related Pol polyprotein from transposon TNT 1-94</fullName>
    </recommendedName>
</protein>
<evidence type="ECO:0000256" key="9">
    <source>
        <dbReference type="ARBA" id="ARBA00022840"/>
    </source>
</evidence>
<evidence type="ECO:0000256" key="4">
    <source>
        <dbReference type="ARBA" id="ARBA00022722"/>
    </source>
</evidence>
<dbReference type="InterPro" id="IPR012337">
    <property type="entry name" value="RNaseH-like_sf"/>
</dbReference>
<dbReference type="Pfam" id="PF13976">
    <property type="entry name" value="gag_pre-integrs"/>
    <property type="match status" value="1"/>
</dbReference>
<evidence type="ECO:0000256" key="5">
    <source>
        <dbReference type="ARBA" id="ARBA00022723"/>
    </source>
</evidence>
<sequence>MAANGISSSSQPLIPVFNGEKYEFWSIKMKTLFRSQELWDLIEDGFTDVAELDAEEENRLKKIRKKDAKALFFIQQAVHETIFSRIAAATTSRDVWLILKTEFQGSSKVITMKLQSLRRDFETLFMKNNESVQDFLSRVSGIVSQMKSYGEEIGDKIVVSKVLRSLPPKFDHVVAAIEESKDLSKFSFDELMGSLQSHESRINKSIERTEEQAFQVKEEHPIQNEKSLEQGARGRGRGSFRGRGRGRGRSQSGWTNSRISGVQCYNCHRFGHIEVNCWYKNDQASYAEEEEEESVFFMARSITIDYKTDVWFVDSGCSHHMTGERKGFKELDETKKRRIWLGDNKEIQVEGEGTIVVQTSQGKVKLIQNVLFAPSLAHNLLSVGQLLSCGFSVLFDDVSCVIKNKKSGQILANIHMTLPFEVSKVEQALIVSEKNLDKSKLWHLCYGHLNMNGLRLLSQNKMVHDLPNIGSVENTCEGCIYGKQHRNYFLVGRSLRASSCLEIVHAYLCGPMNIESLASSRYFLLLTDDYSGISWVYFLKLKSETFASFKKFKALVENQVGNKVKVLRTDRGGEFLSQEFKLFCEENGIHRELIAPYTPEQNGIAERKNRTVVEMARSMVKNKDLPIQFWAEVVHTAVYLLNISPTKAVMGRSPFEIWKGRKS</sequence>
<keyword evidence="15" id="KW-0233">DNA recombination</keyword>
<feature type="domain" description="Integrase catalytic" evidence="19">
    <location>
        <begin position="493"/>
        <end position="662"/>
    </location>
</feature>
<keyword evidence="11" id="KW-0229">DNA integration</keyword>
<evidence type="ECO:0000259" key="19">
    <source>
        <dbReference type="PROSITE" id="PS50994"/>
    </source>
</evidence>